<evidence type="ECO:0008006" key="3">
    <source>
        <dbReference type="Google" id="ProtNLM"/>
    </source>
</evidence>
<evidence type="ECO:0000313" key="1">
    <source>
        <dbReference type="EMBL" id="MDM7890790.1"/>
    </source>
</evidence>
<evidence type="ECO:0000313" key="2">
    <source>
        <dbReference type="Proteomes" id="UP001236404"/>
    </source>
</evidence>
<keyword evidence="2" id="KW-1185">Reference proteome</keyword>
<name>A0ABT7TMN0_9MICO</name>
<dbReference type="Proteomes" id="UP001236404">
    <property type="component" value="Unassembled WGS sequence"/>
</dbReference>
<accession>A0ABT7TMN0</accession>
<gene>
    <name evidence="1" type="ORF">QUG93_03745</name>
</gene>
<dbReference type="EMBL" id="JAUCMN010000002">
    <property type="protein sequence ID" value="MDM7890790.1"/>
    <property type="molecule type" value="Genomic_DNA"/>
</dbReference>
<reference evidence="1 2" key="1">
    <citation type="submission" date="2023-06" db="EMBL/GenBank/DDBJ databases">
        <authorList>
            <person name="Feng G."/>
            <person name="Li J."/>
            <person name="Zhu H."/>
        </authorList>
    </citation>
    <scope>NUCLEOTIDE SEQUENCE [LARGE SCALE GENOMIC DNA]</scope>
    <source>
        <strain evidence="1 2">RHCKG28</strain>
    </source>
</reference>
<sequence>MTDEVVADAVRRTRELLDAAAARLRDASVRDEALGEYVEPRAVLGIRREPTIRSLGRVWRVGALLLGSSPETSGRVWATGRITRVTDPGRQQFVSVSAEVRRAYRAAATKGHFRDGDTVNHGTVPIPLDASLVGADGVLAVVDDEPVVRWSPVAGATVPLEAYLRDRIALLVDPPRGATD</sequence>
<protein>
    <recommendedName>
        <fullName evidence="3">Glutaminase</fullName>
    </recommendedName>
</protein>
<proteinExistence type="predicted"/>
<dbReference type="RefSeq" id="WP_289472305.1">
    <property type="nucleotide sequence ID" value="NZ_JAUCMN010000002.1"/>
</dbReference>
<organism evidence="1 2">
    <name type="scientific">Curtobacterium caseinilyticum</name>
    <dbReference type="NCBI Taxonomy" id="3055137"/>
    <lineage>
        <taxon>Bacteria</taxon>
        <taxon>Bacillati</taxon>
        <taxon>Actinomycetota</taxon>
        <taxon>Actinomycetes</taxon>
        <taxon>Micrococcales</taxon>
        <taxon>Microbacteriaceae</taxon>
        <taxon>Curtobacterium</taxon>
    </lineage>
</organism>
<comment type="caution">
    <text evidence="1">The sequence shown here is derived from an EMBL/GenBank/DDBJ whole genome shotgun (WGS) entry which is preliminary data.</text>
</comment>